<gene>
    <name evidence="3" type="ORF">BRARA_C01221</name>
</gene>
<comment type="similarity">
    <text evidence="1">Belongs to the LTN1 family.</text>
</comment>
<protein>
    <recommendedName>
        <fullName evidence="1">E3 ubiquitin-protein ligase listerin</fullName>
        <ecNumber evidence="1">2.3.2.27</ecNumber>
    </recommendedName>
    <alternativeName>
        <fullName evidence="1">RING-type E3 ubiquitin transferase listerin</fullName>
    </alternativeName>
</protein>
<dbReference type="EMBL" id="CM010630">
    <property type="protein sequence ID" value="RID69105.1"/>
    <property type="molecule type" value="Genomic_DNA"/>
</dbReference>
<dbReference type="EC" id="2.3.2.27" evidence="1"/>
<comment type="function">
    <text evidence="1">E3 ubiquitin-protein ligase. Component of the ribosome quality control complex (RQC), a ribosome-associated complex that mediates ubiquitination and extraction of incompletely synthesized nascent chains for proteasomal degradation.</text>
</comment>
<feature type="non-terminal residue" evidence="3">
    <location>
        <position position="1084"/>
    </location>
</feature>
<dbReference type="InterPro" id="IPR039795">
    <property type="entry name" value="LTN1/Rkr1"/>
</dbReference>
<keyword evidence="1" id="KW-0862">Zinc</keyword>
<proteinExistence type="inferred from homology"/>
<dbReference type="InterPro" id="IPR054476">
    <property type="entry name" value="Ltn1_N"/>
</dbReference>
<accession>A0A397ZV91</accession>
<comment type="subunit">
    <text evidence="1">Component of the ribosome quality control complex (RQC).</text>
</comment>
<name>A0A397ZV91_BRACM</name>
<dbReference type="AlphaFoldDB" id="A0A397ZV91"/>
<dbReference type="Proteomes" id="UP000264353">
    <property type="component" value="Chromosome A3"/>
</dbReference>
<dbReference type="GO" id="GO:0008270">
    <property type="term" value="F:zinc ion binding"/>
    <property type="evidence" value="ECO:0007669"/>
    <property type="project" value="UniProtKB-KW"/>
</dbReference>
<evidence type="ECO:0000256" key="1">
    <source>
        <dbReference type="RuleBase" id="RU367090"/>
    </source>
</evidence>
<evidence type="ECO:0000313" key="4">
    <source>
        <dbReference type="Proteomes" id="UP000264353"/>
    </source>
</evidence>
<dbReference type="PANTHER" id="PTHR12389">
    <property type="entry name" value="ZINC FINGER PROTEIN 294"/>
    <property type="match status" value="1"/>
</dbReference>
<dbReference type="InterPro" id="IPR016024">
    <property type="entry name" value="ARM-type_fold"/>
</dbReference>
<dbReference type="UniPathway" id="UPA00143"/>
<feature type="non-terminal residue" evidence="3">
    <location>
        <position position="1"/>
    </location>
</feature>
<comment type="pathway">
    <text evidence="1">Protein modification; protein ubiquitination.</text>
</comment>
<evidence type="ECO:0000313" key="3">
    <source>
        <dbReference type="EMBL" id="RID69105.1"/>
    </source>
</evidence>
<dbReference type="GO" id="GO:0005829">
    <property type="term" value="C:cytosol"/>
    <property type="evidence" value="ECO:0007669"/>
    <property type="project" value="UniProtKB-UniRule"/>
</dbReference>
<sequence>ATYSLLSSFIKNVPEVFSEGDVRCLAPALLGVFRENNPICHSSMWEAVLLFFRKFPQSWGNLNVHKSVLNHLWQFLRNGCFGSPQVSYPALILFLEVMPTQSVQADKFFVNFFNNLLAGRSMCDSSSADQLSLLRATTECFLWGLRNASRYCDGPSSTHDLQVDLIDKVLVKHLWANFFELSKDSTPHIQRKPSETLSMSSSVNFLQELGRCILDILSGINLLEQNLLSYFLKSVQESFLNMLQQGDTETVTGSMRKMIDFLLLLERYSGLEGESWPLDQFMGPLLSKAFPWIKSSELIDGLKLLSVSVSIFGPRKIVPVLVGDIETYTLLSVGEGRDMSPEKFIKVFQEMFIPWCVDGYDSSTAVRAAKQDLLLSLLDDECFSQQWSDVISYVFDQQHHGFDKLASMELLLEKARDQITERSSGLELSQRIGSKPDHWHHELIESTAISLVRSSPVTTTSAAQFLCSVLGGATEDSSISFVSRSSLVLIYRGILEKLLSFIKQSPYCSVSDTCSSLIVEAVDIEFDLSSSVDVIAITKFAAEVIDGSLFSLKSLNQDATLLSTIFSSVFIIDLESRISSVVDSTLNEFKEKQKDRNIVCGFVHAVCSKMNNHFWKSINYDVRKSSAKILAQSVRSVVQLEDDLQPCQLTLLCASWMPEVLESLSLDQTDEEDICGLLLRESDVWPMWISPSSLTIINTHDVPAHVCDLRTSKSQRYVSFIDSLITKMGIHRFVVGHKDNGLSPQAWLSAEILCTWEWPGGSVQTSFLPALVSYCKSEPAKADLLNFIFEILLNGALVHGEDEEDERESSEHMWVELNNHIEDVQEPFLRALVSLTSTLFKENIWREEEAMAAFKMVTDKLFIGEETSKNCLRTIPFIMSIIISPLRTTTKSDVSGEDTGLPLEVILRGWLERSLSFPPLVLWQSGEDMEDWYQLVISCYPVSEMAEEDKAPQMHVSNEERTLLLDLFRKQRQVPRASSVVTQLPAVQILLARLIAVAVSYCGNDFNEEDWDFVFSNLRRLIQSAVVVMEETSENVNDFISGVSSMDKEIDTLEGLGHIVSISDPSLDNAKNALSAFSLLNALV</sequence>
<keyword evidence="1" id="KW-0479">Metal-binding</keyword>
<evidence type="ECO:0000259" key="2">
    <source>
        <dbReference type="Pfam" id="PF22958"/>
    </source>
</evidence>
<keyword evidence="1" id="KW-0863">Zinc-finger</keyword>
<dbReference type="GO" id="GO:1990112">
    <property type="term" value="C:RQC complex"/>
    <property type="evidence" value="ECO:0007669"/>
    <property type="project" value="UniProtKB-UniRule"/>
</dbReference>
<feature type="domain" description="E3 ubiquitin-protein ligase listerin N-terminal" evidence="2">
    <location>
        <begin position="1"/>
        <end position="96"/>
    </location>
</feature>
<reference evidence="3 4" key="1">
    <citation type="submission" date="2018-06" db="EMBL/GenBank/DDBJ databases">
        <title>WGS assembly of Brassica rapa FPsc.</title>
        <authorList>
            <person name="Bowman J."/>
            <person name="Kohchi T."/>
            <person name="Yamato K."/>
            <person name="Jenkins J."/>
            <person name="Shu S."/>
            <person name="Ishizaki K."/>
            <person name="Yamaoka S."/>
            <person name="Nishihama R."/>
            <person name="Nakamura Y."/>
            <person name="Berger F."/>
            <person name="Adam C."/>
            <person name="Aki S."/>
            <person name="Althoff F."/>
            <person name="Araki T."/>
            <person name="Arteaga-Vazquez M."/>
            <person name="Balasubrmanian S."/>
            <person name="Bauer D."/>
            <person name="Boehm C."/>
            <person name="Briginshaw L."/>
            <person name="Caballero-Perez J."/>
            <person name="Catarino B."/>
            <person name="Chen F."/>
            <person name="Chiyoda S."/>
            <person name="Chovatia M."/>
            <person name="Davies K."/>
            <person name="Delmans M."/>
            <person name="Demura T."/>
            <person name="Dierschke T."/>
            <person name="Dolan L."/>
            <person name="Dorantes-Acosta A."/>
            <person name="Eklund D."/>
            <person name="Florent S."/>
            <person name="Flores-Sandoval E."/>
            <person name="Fujiyama A."/>
            <person name="Fukuzawa H."/>
            <person name="Galik B."/>
            <person name="Grimanelli D."/>
            <person name="Grimwood J."/>
            <person name="Grossniklaus U."/>
            <person name="Hamada T."/>
            <person name="Haseloff J."/>
            <person name="Hetherington A."/>
            <person name="Higo A."/>
            <person name="Hirakawa Y."/>
            <person name="Hundley H."/>
            <person name="Ikeda Y."/>
            <person name="Inoue K."/>
            <person name="Inoue S."/>
            <person name="Ishida S."/>
            <person name="Jia Q."/>
            <person name="Kakita M."/>
            <person name="Kanazawa T."/>
            <person name="Kawai Y."/>
            <person name="Kawashima T."/>
            <person name="Kennedy M."/>
            <person name="Kinose K."/>
            <person name="Kinoshita T."/>
            <person name="Kohara Y."/>
            <person name="Koide E."/>
            <person name="Komatsu K."/>
            <person name="Kopischke S."/>
            <person name="Kubo M."/>
            <person name="Kyozuka J."/>
            <person name="Lagercrantz U."/>
            <person name="Lin S."/>
            <person name="Lindquist E."/>
            <person name="Lipzen A."/>
            <person name="Lu C."/>
            <person name="Luna E."/>
            <person name="Martienssen R."/>
            <person name="Minamino N."/>
            <person name="Mizutani M."/>
            <person name="Mizutani M."/>
            <person name="Mochizuki N."/>
            <person name="Monte I."/>
            <person name="Mosher R."/>
            <person name="Nagasaki H."/>
            <person name="Nakagami H."/>
            <person name="Naramoto S."/>
            <person name="Nishitani K."/>
            <person name="Ohtani M."/>
            <person name="Okamoto T."/>
            <person name="Okumura M."/>
            <person name="Phillips J."/>
            <person name="Pollak B."/>
            <person name="Reinders A."/>
            <person name="Roevekamp M."/>
            <person name="Sano R."/>
            <person name="Sawa S."/>
            <person name="Schmid M."/>
            <person name="Shirakawa M."/>
            <person name="Solano R."/>
            <person name="Spunde A."/>
            <person name="Suetsugu N."/>
            <person name="Sugano S."/>
            <person name="Sugiyama A."/>
            <person name="Sun R."/>
            <person name="Suzuki Y."/>
            <person name="Takenaka M."/>
            <person name="Takezawa D."/>
            <person name="Tomogane H."/>
            <person name="Tsuzuki M."/>
            <person name="Ueda T."/>
            <person name="Umeda M."/>
            <person name="Ward J."/>
            <person name="Watanabe Y."/>
            <person name="Yazaki K."/>
            <person name="Yokoyama R."/>
            <person name="Yoshitake Y."/>
            <person name="Yotsui I."/>
            <person name="Zachgo S."/>
            <person name="Schmutz J."/>
        </authorList>
    </citation>
    <scope>NUCLEOTIDE SEQUENCE [LARGE SCALE GENOMIC DNA]</scope>
    <source>
        <strain evidence="4">cv. B-3</strain>
    </source>
</reference>
<organism evidence="3 4">
    <name type="scientific">Brassica campestris</name>
    <name type="common">Field mustard</name>
    <dbReference type="NCBI Taxonomy" id="3711"/>
    <lineage>
        <taxon>Eukaryota</taxon>
        <taxon>Viridiplantae</taxon>
        <taxon>Streptophyta</taxon>
        <taxon>Embryophyta</taxon>
        <taxon>Tracheophyta</taxon>
        <taxon>Spermatophyta</taxon>
        <taxon>Magnoliopsida</taxon>
        <taxon>eudicotyledons</taxon>
        <taxon>Gunneridae</taxon>
        <taxon>Pentapetalae</taxon>
        <taxon>rosids</taxon>
        <taxon>malvids</taxon>
        <taxon>Brassicales</taxon>
        <taxon>Brassicaceae</taxon>
        <taxon>Brassiceae</taxon>
        <taxon>Brassica</taxon>
    </lineage>
</organism>
<keyword evidence="1" id="KW-0833">Ubl conjugation pathway</keyword>
<dbReference type="SUPFAM" id="SSF48371">
    <property type="entry name" value="ARM repeat"/>
    <property type="match status" value="1"/>
</dbReference>
<comment type="catalytic activity">
    <reaction evidence="1">
        <text>S-ubiquitinyl-[E2 ubiquitin-conjugating enzyme]-L-cysteine + [acceptor protein]-L-lysine = [E2 ubiquitin-conjugating enzyme]-L-cysteine + N(6)-ubiquitinyl-[acceptor protein]-L-lysine.</text>
        <dbReference type="EC" id="2.3.2.27"/>
    </reaction>
</comment>
<dbReference type="GO" id="GO:1990116">
    <property type="term" value="P:ribosome-associated ubiquitin-dependent protein catabolic process"/>
    <property type="evidence" value="ECO:0007669"/>
    <property type="project" value="UniProtKB-UniRule"/>
</dbReference>
<dbReference type="GO" id="GO:0072344">
    <property type="term" value="P:rescue of stalled ribosome"/>
    <property type="evidence" value="ECO:0007669"/>
    <property type="project" value="UniProtKB-UniRule"/>
</dbReference>
<keyword evidence="1" id="KW-0808">Transferase</keyword>
<dbReference type="Pfam" id="PF22958">
    <property type="entry name" value="Ltn1_1st"/>
    <property type="match status" value="1"/>
</dbReference>
<dbReference type="GO" id="GO:0016567">
    <property type="term" value="P:protein ubiquitination"/>
    <property type="evidence" value="ECO:0007669"/>
    <property type="project" value="UniProtKB-UniPathway"/>
</dbReference>
<dbReference type="PANTHER" id="PTHR12389:SF0">
    <property type="entry name" value="E3 UBIQUITIN-PROTEIN LIGASE LISTERIN"/>
    <property type="match status" value="1"/>
</dbReference>
<dbReference type="GO" id="GO:0061630">
    <property type="term" value="F:ubiquitin protein ligase activity"/>
    <property type="evidence" value="ECO:0007669"/>
    <property type="project" value="UniProtKB-UniRule"/>
</dbReference>